<keyword evidence="3" id="KW-1185">Reference proteome</keyword>
<evidence type="ECO:0000313" key="2">
    <source>
        <dbReference type="EMBL" id="OWZ07912.1"/>
    </source>
</evidence>
<dbReference type="OrthoDB" id="97124at2759"/>
<proteinExistence type="predicted"/>
<dbReference type="AlphaFoldDB" id="A0A225VRF5"/>
<dbReference type="Proteomes" id="UP000198211">
    <property type="component" value="Unassembled WGS sequence"/>
</dbReference>
<dbReference type="EMBL" id="NBNE01003350">
    <property type="protein sequence ID" value="OWZ07912.1"/>
    <property type="molecule type" value="Genomic_DNA"/>
</dbReference>
<reference evidence="3" key="1">
    <citation type="submission" date="2017-03" db="EMBL/GenBank/DDBJ databases">
        <title>Phytopthora megakarya and P. palmivora, two closely related causual agents of cacao black pod achieved similar genome size and gene model numbers by different mechanisms.</title>
        <authorList>
            <person name="Ali S."/>
            <person name="Shao J."/>
            <person name="Larry D.J."/>
            <person name="Kronmiller B."/>
            <person name="Shen D."/>
            <person name="Strem M.D."/>
            <person name="Melnick R.L."/>
            <person name="Guiltinan M.J."/>
            <person name="Tyler B.M."/>
            <person name="Meinhardt L.W."/>
            <person name="Bailey B.A."/>
        </authorList>
    </citation>
    <scope>NUCLEOTIDE SEQUENCE [LARGE SCALE GENOMIC DNA]</scope>
    <source>
        <strain evidence="3">zdho120</strain>
    </source>
</reference>
<feature type="region of interest" description="Disordered" evidence="1">
    <location>
        <begin position="95"/>
        <end position="124"/>
    </location>
</feature>
<accession>A0A225VRF5</accession>
<organism evidence="2 3">
    <name type="scientific">Phytophthora megakarya</name>
    <dbReference type="NCBI Taxonomy" id="4795"/>
    <lineage>
        <taxon>Eukaryota</taxon>
        <taxon>Sar</taxon>
        <taxon>Stramenopiles</taxon>
        <taxon>Oomycota</taxon>
        <taxon>Peronosporomycetes</taxon>
        <taxon>Peronosporales</taxon>
        <taxon>Peronosporaceae</taxon>
        <taxon>Phytophthora</taxon>
    </lineage>
</organism>
<evidence type="ECO:0000256" key="1">
    <source>
        <dbReference type="SAM" id="MobiDB-lite"/>
    </source>
</evidence>
<gene>
    <name evidence="2" type="ORF">PHMEG_00019625</name>
</gene>
<name>A0A225VRF5_9STRA</name>
<evidence type="ECO:0000313" key="3">
    <source>
        <dbReference type="Proteomes" id="UP000198211"/>
    </source>
</evidence>
<sequence length="124" mass="14231">MYLEPHIMFYHLMNCPSEHSSDGNSKTYIREMTAHGIKTSRIRNAMPRKFGVGMDSLPSLSKVQNYAYHYKITNLLNHDKHNDVVKCDRNLMREATSAARSRDRDGPGNRNPLQTQISSLLPKI</sequence>
<comment type="caution">
    <text evidence="2">The sequence shown here is derived from an EMBL/GenBank/DDBJ whole genome shotgun (WGS) entry which is preliminary data.</text>
</comment>
<feature type="compositionally biased region" description="Polar residues" evidence="1">
    <location>
        <begin position="111"/>
        <end position="124"/>
    </location>
</feature>
<protein>
    <submittedName>
        <fullName evidence="2">Uncharacterized protein</fullName>
    </submittedName>
</protein>